<feature type="transmembrane region" description="Helical" evidence="6">
    <location>
        <begin position="204"/>
        <end position="229"/>
    </location>
</feature>
<keyword evidence="8" id="KW-1185">Reference proteome</keyword>
<feature type="transmembrane region" description="Helical" evidence="6">
    <location>
        <begin position="80"/>
        <end position="103"/>
    </location>
</feature>
<evidence type="ECO:0000256" key="3">
    <source>
        <dbReference type="ARBA" id="ARBA00022692"/>
    </source>
</evidence>
<feature type="transmembrane region" description="Helical" evidence="6">
    <location>
        <begin position="38"/>
        <end position="59"/>
    </location>
</feature>
<feature type="transmembrane region" description="Helical" evidence="6">
    <location>
        <begin position="321"/>
        <end position="339"/>
    </location>
</feature>
<evidence type="ECO:0000256" key="4">
    <source>
        <dbReference type="ARBA" id="ARBA00022989"/>
    </source>
</evidence>
<accession>H1L0M6</accession>
<dbReference type="InterPro" id="IPR050367">
    <property type="entry name" value="APC_superfamily"/>
</dbReference>
<feature type="transmembrane region" description="Helical" evidence="6">
    <location>
        <begin position="141"/>
        <end position="159"/>
    </location>
</feature>
<dbReference type="InterPro" id="IPR002293">
    <property type="entry name" value="AA/rel_permease1"/>
</dbReference>
<evidence type="ECO:0000256" key="6">
    <source>
        <dbReference type="SAM" id="Phobius"/>
    </source>
</evidence>
<dbReference type="AlphaFoldDB" id="H1L0M6"/>
<keyword evidence="5 6" id="KW-0472">Membrane</keyword>
<dbReference type="GO" id="GO:0022857">
    <property type="term" value="F:transmembrane transporter activity"/>
    <property type="evidence" value="ECO:0007669"/>
    <property type="project" value="InterPro"/>
</dbReference>
<dbReference type="Pfam" id="PF13520">
    <property type="entry name" value="AA_permease_2"/>
    <property type="match status" value="1"/>
</dbReference>
<keyword evidence="3 6" id="KW-0812">Transmembrane</keyword>
<organism evidence="7 8">
    <name type="scientific">Methanotorris formicicus Mc-S-70</name>
    <dbReference type="NCBI Taxonomy" id="647171"/>
    <lineage>
        <taxon>Archaea</taxon>
        <taxon>Methanobacteriati</taxon>
        <taxon>Methanobacteriota</taxon>
        <taxon>Methanomada group</taxon>
        <taxon>Methanococci</taxon>
        <taxon>Methanococcales</taxon>
        <taxon>Methanocaldococcaceae</taxon>
        <taxon>Methanotorris</taxon>
    </lineage>
</organism>
<dbReference type="RefSeq" id="WP_007045026.1">
    <property type="nucleotide sequence ID" value="NZ_AGJL01000048.1"/>
</dbReference>
<sequence length="372" mass="41332">MKYLTLKDGVFLTITSIIGGGIFVLSPLTYLIAGRSAIYGWILVLIISMVLVLPFAYATTKITKSGGPYKYVMRIFGKKIGVIFAYMLWFAGVTAISAVVSFFSIIFNIYLTFEYVGVVLVVVLTFLIINGVKIVGNFLRIFGTLTIITLLFIIFSNKIDLSVFNAKVDLFKVLTTGYFGLWTMTGWEGISIPSEAFKNPERDIAYGLIIGTFIIGVLYLLYTLVVISSSMGYGELREVIGALIGNNPLIWMCILLIIGGCVFSWLFSLGWMPYALSHDKIFIPKFSDAFVELRKGIPTNGVLLNSFVIAALSTYSSKALVDLGMFLTLVSYFILYLSVFREKTPSYKIKLVSLLAAIITSLIVAFRIYLLF</sequence>
<dbReference type="STRING" id="647171.MetfoDRAFT_1600"/>
<keyword evidence="2" id="KW-1003">Cell membrane</keyword>
<feature type="transmembrane region" description="Helical" evidence="6">
    <location>
        <begin position="9"/>
        <end position="32"/>
    </location>
</feature>
<comment type="subcellular location">
    <subcellularLocation>
        <location evidence="1">Cell membrane</location>
        <topology evidence="1">Multi-pass membrane protein</topology>
    </subcellularLocation>
</comment>
<dbReference type="Gene3D" id="1.20.1740.10">
    <property type="entry name" value="Amino acid/polyamine transporter I"/>
    <property type="match status" value="1"/>
</dbReference>
<evidence type="ECO:0000256" key="2">
    <source>
        <dbReference type="ARBA" id="ARBA00022475"/>
    </source>
</evidence>
<dbReference type="GO" id="GO:0005886">
    <property type="term" value="C:plasma membrane"/>
    <property type="evidence" value="ECO:0007669"/>
    <property type="project" value="UniProtKB-SubCell"/>
</dbReference>
<evidence type="ECO:0000313" key="8">
    <source>
        <dbReference type="Proteomes" id="UP000003706"/>
    </source>
</evidence>
<name>H1L0M6_9EURY</name>
<evidence type="ECO:0000256" key="5">
    <source>
        <dbReference type="ARBA" id="ARBA00023136"/>
    </source>
</evidence>
<dbReference type="EMBL" id="AGJL01000048">
    <property type="protein sequence ID" value="EHP84643.1"/>
    <property type="molecule type" value="Genomic_DNA"/>
</dbReference>
<dbReference type="PANTHER" id="PTHR42770:SF11">
    <property type="entry name" value="INNER MEMBRANE TRANSPORT PROTEIN YBAT"/>
    <property type="match status" value="1"/>
</dbReference>
<keyword evidence="4 6" id="KW-1133">Transmembrane helix</keyword>
<reference evidence="7 8" key="1">
    <citation type="submission" date="2011-09" db="EMBL/GenBank/DDBJ databases">
        <title>The draft genome of Methanotorris formicicus Mc-S-70.</title>
        <authorList>
            <consortium name="US DOE Joint Genome Institute (JGI-PGF)"/>
            <person name="Lucas S."/>
            <person name="Han J."/>
            <person name="Lapidus A."/>
            <person name="Cheng J.-F."/>
            <person name="Goodwin L."/>
            <person name="Pitluck S."/>
            <person name="Peters L."/>
            <person name="Land M.L."/>
            <person name="Hauser L."/>
            <person name="Sieprawska-Lupa M."/>
            <person name="Takai K."/>
            <person name="Miyazaki J."/>
            <person name="Whitman W."/>
            <person name="Woyke T.J."/>
        </authorList>
    </citation>
    <scope>NUCLEOTIDE SEQUENCE [LARGE SCALE GENOMIC DNA]</scope>
    <source>
        <strain evidence="7 8">Mc-S-70</strain>
    </source>
</reference>
<dbReference type="PANTHER" id="PTHR42770">
    <property type="entry name" value="AMINO ACID TRANSPORTER-RELATED"/>
    <property type="match status" value="1"/>
</dbReference>
<protein>
    <submittedName>
        <fullName evidence="7">Amino acid permease-associated region</fullName>
    </submittedName>
</protein>
<dbReference type="PIRSF" id="PIRSF006060">
    <property type="entry name" value="AA_transporter"/>
    <property type="match status" value="1"/>
</dbReference>
<feature type="transmembrane region" description="Helical" evidence="6">
    <location>
        <begin position="249"/>
        <end position="276"/>
    </location>
</feature>
<comment type="caution">
    <text evidence="7">The sequence shown here is derived from an EMBL/GenBank/DDBJ whole genome shotgun (WGS) entry which is preliminary data.</text>
</comment>
<gene>
    <name evidence="7" type="ORF">MetfoDRAFT_1600</name>
</gene>
<feature type="transmembrane region" description="Helical" evidence="6">
    <location>
        <begin position="109"/>
        <end position="129"/>
    </location>
</feature>
<evidence type="ECO:0000256" key="1">
    <source>
        <dbReference type="ARBA" id="ARBA00004651"/>
    </source>
</evidence>
<evidence type="ECO:0000313" key="7">
    <source>
        <dbReference type="EMBL" id="EHP84643.1"/>
    </source>
</evidence>
<dbReference type="OrthoDB" id="65658at2157"/>
<feature type="transmembrane region" description="Helical" evidence="6">
    <location>
        <begin position="351"/>
        <end position="370"/>
    </location>
</feature>
<dbReference type="PATRIC" id="fig|647171.4.peg.1558"/>
<dbReference type="Proteomes" id="UP000003706">
    <property type="component" value="Unassembled WGS sequence"/>
</dbReference>
<proteinExistence type="predicted"/>